<keyword evidence="4" id="KW-1185">Reference proteome</keyword>
<feature type="chain" id="PRO_5035203343" description="DUF7743 domain-containing protein" evidence="1">
    <location>
        <begin position="24"/>
        <end position="543"/>
    </location>
</feature>
<dbReference type="InterPro" id="IPR056645">
    <property type="entry name" value="DUF7743"/>
</dbReference>
<reference evidence="3" key="1">
    <citation type="submission" date="2020-01" db="EMBL/GenBank/DDBJ databases">
        <title>Development of genomics and gene disruption for Polysphondylium violaceum indicates a role for the polyketide synthase stlB in stalk morphogenesis.</title>
        <authorList>
            <person name="Narita B."/>
            <person name="Kawabe Y."/>
            <person name="Kin K."/>
            <person name="Saito T."/>
            <person name="Gibbs R."/>
            <person name="Kuspa A."/>
            <person name="Muzny D."/>
            <person name="Queller D."/>
            <person name="Richards S."/>
            <person name="Strassman J."/>
            <person name="Sucgang R."/>
            <person name="Worley K."/>
            <person name="Schaap P."/>
        </authorList>
    </citation>
    <scope>NUCLEOTIDE SEQUENCE</scope>
    <source>
        <strain evidence="3">QSvi11</strain>
    </source>
</reference>
<evidence type="ECO:0000259" key="2">
    <source>
        <dbReference type="Pfam" id="PF24893"/>
    </source>
</evidence>
<dbReference type="Pfam" id="PF24893">
    <property type="entry name" value="DUF7743"/>
    <property type="match status" value="1"/>
</dbReference>
<dbReference type="AlphaFoldDB" id="A0A8J4UZX2"/>
<protein>
    <recommendedName>
        <fullName evidence="2">DUF7743 domain-containing protein</fullName>
    </recommendedName>
</protein>
<sequence>MPNVLLFTFICTLLCFFTNSVYAIDNLVVEPVLPYGIEPYGLKLSALNAGSCIMKFKFRHTFIITDTLTCGFVATPTLSCAFHSTPNEYFTHTATVQLASDVLASNISLNIRFINSTEIQFPLVHLNSNPFSYNCVAPPAAPPTPTLSTVRFLNTSYSLSTSYFQSYLSLDSSFTRPLEPAYFTTSTAGLLVSSEFISPQSYLITFKYDPVFTSVQSNTITLVGGLTGFTISIPNPVTLNGYPQVQQKDLVVKSNSNPPFTGNYIFFTQNDPTLKVAPIFSLNYTPLNGQFPSKMNMYYKNKVIEAPRYITASQFTALGSPLVAPGLTTADLSLMVNLPMGTFSFKTYKSTTLFAQGDMRFSFYLDTLQLPVSYYYPLGLCYVDANMRLYEMSFSYSYIKSMSISITTFSKKDYSFISAVDPAVATLQSIQVLPLNETTSLLRLNISDSLGFYYAQVNTPSRVFYVRGWKNNLNGVYEAYVPFKQATSFNISLYNDGVNRIDYSNAQLYLNFSLPQPLPLISLFKKIKNVYFDKNTVSVSNSQ</sequence>
<feature type="signal peptide" evidence="1">
    <location>
        <begin position="1"/>
        <end position="23"/>
    </location>
</feature>
<keyword evidence="1" id="KW-0732">Signal</keyword>
<feature type="domain" description="DUF7743" evidence="2">
    <location>
        <begin position="420"/>
        <end position="530"/>
    </location>
</feature>
<dbReference type="Proteomes" id="UP000695562">
    <property type="component" value="Unassembled WGS sequence"/>
</dbReference>
<gene>
    <name evidence="3" type="ORF">CYY_010241</name>
</gene>
<feature type="non-terminal residue" evidence="3">
    <location>
        <position position="1"/>
    </location>
</feature>
<evidence type="ECO:0000313" key="3">
    <source>
        <dbReference type="EMBL" id="KAF2068432.1"/>
    </source>
</evidence>
<accession>A0A8J4UZX2</accession>
<proteinExistence type="predicted"/>
<organism evidence="3 4">
    <name type="scientific">Polysphondylium violaceum</name>
    <dbReference type="NCBI Taxonomy" id="133409"/>
    <lineage>
        <taxon>Eukaryota</taxon>
        <taxon>Amoebozoa</taxon>
        <taxon>Evosea</taxon>
        <taxon>Eumycetozoa</taxon>
        <taxon>Dictyostelia</taxon>
        <taxon>Dictyosteliales</taxon>
        <taxon>Dictyosteliaceae</taxon>
        <taxon>Polysphondylium</taxon>
    </lineage>
</organism>
<dbReference type="EMBL" id="AJWJ01000989">
    <property type="protein sequence ID" value="KAF2068432.1"/>
    <property type="molecule type" value="Genomic_DNA"/>
</dbReference>
<name>A0A8J4UZX2_9MYCE</name>
<comment type="caution">
    <text evidence="3">The sequence shown here is derived from an EMBL/GenBank/DDBJ whole genome shotgun (WGS) entry which is preliminary data.</text>
</comment>
<evidence type="ECO:0000313" key="4">
    <source>
        <dbReference type="Proteomes" id="UP000695562"/>
    </source>
</evidence>
<evidence type="ECO:0000256" key="1">
    <source>
        <dbReference type="SAM" id="SignalP"/>
    </source>
</evidence>